<evidence type="ECO:0000256" key="5">
    <source>
        <dbReference type="SAM" id="Coils"/>
    </source>
</evidence>
<sequence>MNPDQNRPDFSSPLKSGVKTSPLGPEGIFKQEEPREETRGAAAMASEFLENMKEKVTCAICLELLTEPLSLNCGHSFCQACITDNKKPEIGPGGESSCPVCGVRYSFGSLWLNQHLANIVERVKEVKLSPEEGQMKDLCLSHGERLQLFCKEDRKAICQFCEWSQEHRGHQIFLMEEVVKEYQEKLKTTLDRLRKEHREAEKLGTDIRKERTSWKNQIQTEKQRIQTEFNQLRSILDSEEQRELQKLEEEETKTLHDLAEAENELVQQSQLLEELISDLECRSEWSALELLQDTSGIMKWCVWVTRSCVFMKKGARCGH</sequence>
<evidence type="ECO:0000313" key="9">
    <source>
        <dbReference type="EMBL" id="CAK6449103.1"/>
    </source>
</evidence>
<dbReference type="InterPro" id="IPR000315">
    <property type="entry name" value="Znf_B-box"/>
</dbReference>
<feature type="coiled-coil region" evidence="5">
    <location>
        <begin position="179"/>
        <end position="282"/>
    </location>
</feature>
<keyword evidence="3" id="KW-0862">Zinc</keyword>
<dbReference type="Gene3D" id="3.30.160.60">
    <property type="entry name" value="Classic Zinc Finger"/>
    <property type="match status" value="1"/>
</dbReference>
<feature type="domain" description="RING-type" evidence="7">
    <location>
        <begin position="58"/>
        <end position="101"/>
    </location>
</feature>
<dbReference type="InterPro" id="IPR017907">
    <property type="entry name" value="Znf_RING_CS"/>
</dbReference>
<dbReference type="InterPro" id="IPR027370">
    <property type="entry name" value="Znf-RING_euk"/>
</dbReference>
<keyword evidence="5" id="KW-0175">Coiled coil</keyword>
<feature type="domain" description="B box-type" evidence="8">
    <location>
        <begin position="134"/>
        <end position="175"/>
    </location>
</feature>
<dbReference type="Gene3D" id="3.30.40.10">
    <property type="entry name" value="Zinc/RING finger domain, C3HC4 (zinc finger)"/>
    <property type="match status" value="1"/>
</dbReference>
<keyword evidence="2 4" id="KW-0863">Zinc-finger</keyword>
<dbReference type="SMART" id="SM00184">
    <property type="entry name" value="RING"/>
    <property type="match status" value="1"/>
</dbReference>
<evidence type="ECO:0000256" key="4">
    <source>
        <dbReference type="PROSITE-ProRule" id="PRU00024"/>
    </source>
</evidence>
<feature type="region of interest" description="Disordered" evidence="6">
    <location>
        <begin position="1"/>
        <end position="37"/>
    </location>
</feature>
<dbReference type="InterPro" id="IPR001841">
    <property type="entry name" value="Znf_RING"/>
</dbReference>
<dbReference type="PROSITE" id="PS50089">
    <property type="entry name" value="ZF_RING_2"/>
    <property type="match status" value="1"/>
</dbReference>
<evidence type="ECO:0000259" key="7">
    <source>
        <dbReference type="PROSITE" id="PS50089"/>
    </source>
</evidence>
<organism evidence="9 10">
    <name type="scientific">Pipistrellus nathusii</name>
    <name type="common">Nathusius' pipistrelle</name>
    <dbReference type="NCBI Taxonomy" id="59473"/>
    <lineage>
        <taxon>Eukaryota</taxon>
        <taxon>Metazoa</taxon>
        <taxon>Chordata</taxon>
        <taxon>Craniata</taxon>
        <taxon>Vertebrata</taxon>
        <taxon>Euteleostomi</taxon>
        <taxon>Mammalia</taxon>
        <taxon>Eutheria</taxon>
        <taxon>Laurasiatheria</taxon>
        <taxon>Chiroptera</taxon>
        <taxon>Yangochiroptera</taxon>
        <taxon>Vespertilionidae</taxon>
        <taxon>Pipistrellus</taxon>
    </lineage>
</organism>
<evidence type="ECO:0000259" key="8">
    <source>
        <dbReference type="PROSITE" id="PS50119"/>
    </source>
</evidence>
<evidence type="ECO:0000313" key="10">
    <source>
        <dbReference type="Proteomes" id="UP001314169"/>
    </source>
</evidence>
<dbReference type="PANTHER" id="PTHR24103">
    <property type="entry name" value="E3 UBIQUITIN-PROTEIN LIGASE TRIM"/>
    <property type="match status" value="1"/>
</dbReference>
<accession>A0ABP0AF10</accession>
<dbReference type="CDD" id="cd16591">
    <property type="entry name" value="RING-HC_TRIM5-like_C-IV"/>
    <property type="match status" value="1"/>
</dbReference>
<reference evidence="9" key="1">
    <citation type="submission" date="2023-12" db="EMBL/GenBank/DDBJ databases">
        <authorList>
            <person name="Brown T."/>
        </authorList>
    </citation>
    <scope>NUCLEOTIDE SEQUENCE</scope>
</reference>
<dbReference type="InterPro" id="IPR050143">
    <property type="entry name" value="TRIM/RBCC"/>
</dbReference>
<protein>
    <submittedName>
        <fullName evidence="9">Uncharacterized protein</fullName>
    </submittedName>
</protein>
<dbReference type="Proteomes" id="UP001314169">
    <property type="component" value="Chromosome 9"/>
</dbReference>
<evidence type="ECO:0000256" key="3">
    <source>
        <dbReference type="ARBA" id="ARBA00022833"/>
    </source>
</evidence>
<dbReference type="Pfam" id="PF00643">
    <property type="entry name" value="zf-B_box"/>
    <property type="match status" value="1"/>
</dbReference>
<dbReference type="PROSITE" id="PS00518">
    <property type="entry name" value="ZF_RING_1"/>
    <property type="match status" value="1"/>
</dbReference>
<proteinExistence type="predicted"/>
<name>A0ABP0AF10_PIPNA</name>
<dbReference type="SUPFAM" id="SSF57845">
    <property type="entry name" value="B-box zinc-binding domain"/>
    <property type="match status" value="1"/>
</dbReference>
<dbReference type="SUPFAM" id="SSF57850">
    <property type="entry name" value="RING/U-box"/>
    <property type="match status" value="1"/>
</dbReference>
<evidence type="ECO:0000256" key="6">
    <source>
        <dbReference type="SAM" id="MobiDB-lite"/>
    </source>
</evidence>
<evidence type="ECO:0000256" key="1">
    <source>
        <dbReference type="ARBA" id="ARBA00022723"/>
    </source>
</evidence>
<dbReference type="Pfam" id="PF13445">
    <property type="entry name" value="zf-RING_UBOX"/>
    <property type="match status" value="1"/>
</dbReference>
<keyword evidence="1" id="KW-0479">Metal-binding</keyword>
<dbReference type="PROSITE" id="PS50119">
    <property type="entry name" value="ZF_BBOX"/>
    <property type="match status" value="1"/>
</dbReference>
<dbReference type="InterPro" id="IPR013083">
    <property type="entry name" value="Znf_RING/FYVE/PHD"/>
</dbReference>
<gene>
    <name evidence="9" type="ORF">MPIPNATIZW_LOCUS17409</name>
</gene>
<keyword evidence="10" id="KW-1185">Reference proteome</keyword>
<dbReference type="SMART" id="SM00336">
    <property type="entry name" value="BBOX"/>
    <property type="match status" value="1"/>
</dbReference>
<evidence type="ECO:0000256" key="2">
    <source>
        <dbReference type="ARBA" id="ARBA00022771"/>
    </source>
</evidence>
<dbReference type="EMBL" id="OY882866">
    <property type="protein sequence ID" value="CAK6449103.1"/>
    <property type="molecule type" value="Genomic_DNA"/>
</dbReference>